<keyword evidence="2" id="KW-1185">Reference proteome</keyword>
<proteinExistence type="predicted"/>
<dbReference type="RefSeq" id="WP_143915518.1">
    <property type="nucleotide sequence ID" value="NZ_CANMIK010000006.1"/>
</dbReference>
<sequence>MEEKIRTFYFRKDRPGVVFILECESIEEVRKTLDQLPLVQEGFLDFEYIPLGPLEPLKMLF</sequence>
<dbReference type="Gene3D" id="3.30.70.1060">
    <property type="entry name" value="Dimeric alpha+beta barrel"/>
    <property type="match status" value="1"/>
</dbReference>
<dbReference type="AlphaFoldDB" id="A0A554VQD9"/>
<organism evidence="1 2">
    <name type="scientific">Aquimarina algiphila</name>
    <dbReference type="NCBI Taxonomy" id="2047982"/>
    <lineage>
        <taxon>Bacteria</taxon>
        <taxon>Pseudomonadati</taxon>
        <taxon>Bacteroidota</taxon>
        <taxon>Flavobacteriia</taxon>
        <taxon>Flavobacteriales</taxon>
        <taxon>Flavobacteriaceae</taxon>
        <taxon>Aquimarina</taxon>
    </lineage>
</organism>
<evidence type="ECO:0000313" key="1">
    <source>
        <dbReference type="EMBL" id="TSE10729.1"/>
    </source>
</evidence>
<gene>
    <name evidence="1" type="ORF">FOF46_03865</name>
</gene>
<accession>A0A554VQD9</accession>
<evidence type="ECO:0000313" key="2">
    <source>
        <dbReference type="Proteomes" id="UP000318833"/>
    </source>
</evidence>
<dbReference type="Proteomes" id="UP000318833">
    <property type="component" value="Unassembled WGS sequence"/>
</dbReference>
<evidence type="ECO:0008006" key="3">
    <source>
        <dbReference type="Google" id="ProtNLM"/>
    </source>
</evidence>
<protein>
    <recommendedName>
        <fullName evidence="3">DUF3303 domain-containing protein</fullName>
    </recommendedName>
</protein>
<comment type="caution">
    <text evidence="1">The sequence shown here is derived from an EMBL/GenBank/DDBJ whole genome shotgun (WGS) entry which is preliminary data.</text>
</comment>
<dbReference type="EMBL" id="VLNR01000005">
    <property type="protein sequence ID" value="TSE10729.1"/>
    <property type="molecule type" value="Genomic_DNA"/>
</dbReference>
<dbReference type="OrthoDB" id="797195at2"/>
<reference evidence="1 2" key="1">
    <citation type="submission" date="2019-07" db="EMBL/GenBank/DDBJ databases">
        <title>The draft genome sequence of Aquimarina algiphila M91.</title>
        <authorList>
            <person name="Meng X."/>
        </authorList>
    </citation>
    <scope>NUCLEOTIDE SEQUENCE [LARGE SCALE GENOMIC DNA]</scope>
    <source>
        <strain evidence="1 2">M91</strain>
    </source>
</reference>
<name>A0A554VQD9_9FLAO</name>